<accession>A0A8J4DRZ9</accession>
<protein>
    <recommendedName>
        <fullName evidence="1">Nucleoside phosphorylase domain-containing protein</fullName>
    </recommendedName>
</protein>
<feature type="domain" description="Nucleoside phosphorylase" evidence="1">
    <location>
        <begin position="6"/>
        <end position="142"/>
    </location>
</feature>
<dbReference type="GO" id="GO:0005829">
    <property type="term" value="C:cytosol"/>
    <property type="evidence" value="ECO:0007669"/>
    <property type="project" value="TreeGrafter"/>
</dbReference>
<evidence type="ECO:0000259" key="1">
    <source>
        <dbReference type="Pfam" id="PF01048"/>
    </source>
</evidence>
<sequence>MRDIDVVVVTALRHEHEAVIRAAGARVDRWTHHDRDRSTPYLAGTYASGGRAFTVAVARATRMGLPAAASVAASLVERLHPRCLAMSGVCAGNPAEVALGDVIVADLAFSYGEGKRTAGGLIPDHRHLTMPDSWVRAAQDLSPRGLPSHAEPTERDSARWLLERLSHTAEPWRHPAWHRYGPWHRVLPALESGGLLTWSADGAALTPDGRVLVQRERHHTAVRRMPFAVAVGPIASGSAVVDDGRVWRRLRTSGVRPVLGVELEAAGIATVAHRLDVPFWAVVKGVADHADTRKDDRYVPFAATAAAEVLWRLLADRLLSGRALDRAAAQTR</sequence>
<dbReference type="GO" id="GO:0008782">
    <property type="term" value="F:adenosylhomocysteine nucleosidase activity"/>
    <property type="evidence" value="ECO:0007669"/>
    <property type="project" value="TreeGrafter"/>
</dbReference>
<name>A0A8J4DRZ9_9ACTN</name>
<dbReference type="EMBL" id="BOPF01000019">
    <property type="protein sequence ID" value="GIJ48204.1"/>
    <property type="molecule type" value="Genomic_DNA"/>
</dbReference>
<dbReference type="PANTHER" id="PTHR46832">
    <property type="entry name" value="5'-METHYLTHIOADENOSINE/S-ADENOSYLHOMOCYSTEINE NUCLEOSIDASE"/>
    <property type="match status" value="1"/>
</dbReference>
<gene>
    <name evidence="2" type="ORF">Val02_50900</name>
</gene>
<comment type="caution">
    <text evidence="2">The sequence shown here is derived from an EMBL/GenBank/DDBJ whole genome shotgun (WGS) entry which is preliminary data.</text>
</comment>
<dbReference type="SUPFAM" id="SSF53167">
    <property type="entry name" value="Purine and uridine phosphorylases"/>
    <property type="match status" value="1"/>
</dbReference>
<proteinExistence type="predicted"/>
<dbReference type="Gene3D" id="3.40.50.1580">
    <property type="entry name" value="Nucleoside phosphorylase domain"/>
    <property type="match status" value="1"/>
</dbReference>
<keyword evidence="3" id="KW-1185">Reference proteome</keyword>
<dbReference type="AlphaFoldDB" id="A0A8J4DRZ9"/>
<reference evidence="2" key="1">
    <citation type="submission" date="2021-01" db="EMBL/GenBank/DDBJ databases">
        <title>Whole genome shotgun sequence of Virgisporangium aliadipatigenens NBRC 105644.</title>
        <authorList>
            <person name="Komaki H."/>
            <person name="Tamura T."/>
        </authorList>
    </citation>
    <scope>NUCLEOTIDE SEQUENCE</scope>
    <source>
        <strain evidence="2">NBRC 105644</strain>
    </source>
</reference>
<dbReference type="GO" id="GO:0009116">
    <property type="term" value="P:nucleoside metabolic process"/>
    <property type="evidence" value="ECO:0007669"/>
    <property type="project" value="InterPro"/>
</dbReference>
<dbReference type="InterPro" id="IPR000845">
    <property type="entry name" value="Nucleoside_phosphorylase_d"/>
</dbReference>
<dbReference type="RefSeq" id="WP_203901694.1">
    <property type="nucleotide sequence ID" value="NZ_BOPF01000019.1"/>
</dbReference>
<evidence type="ECO:0000313" key="3">
    <source>
        <dbReference type="Proteomes" id="UP000619260"/>
    </source>
</evidence>
<dbReference type="GO" id="GO:0019284">
    <property type="term" value="P:L-methionine salvage from S-adenosylmethionine"/>
    <property type="evidence" value="ECO:0007669"/>
    <property type="project" value="TreeGrafter"/>
</dbReference>
<evidence type="ECO:0000313" key="2">
    <source>
        <dbReference type="EMBL" id="GIJ48204.1"/>
    </source>
</evidence>
<dbReference type="InterPro" id="IPR035994">
    <property type="entry name" value="Nucleoside_phosphorylase_sf"/>
</dbReference>
<organism evidence="2 3">
    <name type="scientific">Virgisporangium aliadipatigenens</name>
    <dbReference type="NCBI Taxonomy" id="741659"/>
    <lineage>
        <taxon>Bacteria</taxon>
        <taxon>Bacillati</taxon>
        <taxon>Actinomycetota</taxon>
        <taxon>Actinomycetes</taxon>
        <taxon>Micromonosporales</taxon>
        <taxon>Micromonosporaceae</taxon>
        <taxon>Virgisporangium</taxon>
    </lineage>
</organism>
<dbReference type="Proteomes" id="UP000619260">
    <property type="component" value="Unassembled WGS sequence"/>
</dbReference>
<dbReference type="PANTHER" id="PTHR46832:SF1">
    <property type="entry name" value="5'-METHYLTHIOADENOSINE_S-ADENOSYLHOMOCYSTEINE NUCLEOSIDASE"/>
    <property type="match status" value="1"/>
</dbReference>
<dbReference type="GO" id="GO:0008930">
    <property type="term" value="F:methylthioadenosine nucleosidase activity"/>
    <property type="evidence" value="ECO:0007669"/>
    <property type="project" value="TreeGrafter"/>
</dbReference>
<dbReference type="Pfam" id="PF01048">
    <property type="entry name" value="PNP_UDP_1"/>
    <property type="match status" value="1"/>
</dbReference>